<dbReference type="CDD" id="cd16927">
    <property type="entry name" value="HATPase_Hsp90-like"/>
    <property type="match status" value="1"/>
</dbReference>
<dbReference type="Pfam" id="PF13589">
    <property type="entry name" value="HATPase_c_3"/>
    <property type="match status" value="1"/>
</dbReference>
<dbReference type="PRINTS" id="PR00775">
    <property type="entry name" value="HEATSHOCK90"/>
</dbReference>
<dbReference type="InterPro" id="IPR037196">
    <property type="entry name" value="HSP90_C"/>
</dbReference>
<keyword evidence="8" id="KW-1185">Reference proteome</keyword>
<comment type="similarity">
    <text evidence="1">Belongs to the heat shock protein 90 family.</text>
</comment>
<feature type="binding site" evidence="5">
    <location>
        <position position="152"/>
    </location>
    <ligand>
        <name>ATP</name>
        <dbReference type="ChEBI" id="CHEBI:30616"/>
    </ligand>
</feature>
<dbReference type="Gene3D" id="3.40.50.11260">
    <property type="match status" value="1"/>
</dbReference>
<dbReference type="HAMAP" id="MF_00505">
    <property type="entry name" value="HSP90"/>
    <property type="match status" value="1"/>
</dbReference>
<dbReference type="PROSITE" id="PS00298">
    <property type="entry name" value="HSP90"/>
    <property type="match status" value="1"/>
</dbReference>
<keyword evidence="2 5" id="KW-0547">Nucleotide-binding</keyword>
<dbReference type="InterPro" id="IPR020575">
    <property type="entry name" value="Hsp90_N"/>
</dbReference>
<dbReference type="Gene3D" id="1.20.120.790">
    <property type="entry name" value="Heat shock protein 90, C-terminal domain"/>
    <property type="match status" value="1"/>
</dbReference>
<dbReference type="EMBL" id="VRMN01000001">
    <property type="protein sequence ID" value="KAA8499167.1"/>
    <property type="molecule type" value="Genomic_DNA"/>
</dbReference>
<accession>A0A5J4Z931</accession>
<dbReference type="SUPFAM" id="SSF54211">
    <property type="entry name" value="Ribosomal protein S5 domain 2-like"/>
    <property type="match status" value="1"/>
</dbReference>
<dbReference type="Pfam" id="PF00183">
    <property type="entry name" value="HSP90"/>
    <property type="match status" value="1"/>
</dbReference>
<evidence type="ECO:0000256" key="5">
    <source>
        <dbReference type="PIRSR" id="PIRSR002583-1"/>
    </source>
</evidence>
<reference evidence="8" key="1">
    <citation type="journal article" date="2019" name="Nat. Commun.">
        <title>Expansion of phycobilisome linker gene families in mesophilic red algae.</title>
        <authorList>
            <person name="Lee J."/>
            <person name="Kim D."/>
            <person name="Bhattacharya D."/>
            <person name="Yoon H.S."/>
        </authorList>
    </citation>
    <scope>NUCLEOTIDE SEQUENCE [LARGE SCALE GENOMIC DNA]</scope>
    <source>
        <strain evidence="8">CCMP 1328</strain>
    </source>
</reference>
<feature type="binding site" evidence="5">
    <location>
        <begin position="159"/>
        <end position="160"/>
    </location>
    <ligand>
        <name>ATP</name>
        <dbReference type="ChEBI" id="CHEBI:30616"/>
    </ligand>
</feature>
<feature type="binding site" evidence="5">
    <location>
        <position position="94"/>
    </location>
    <ligand>
        <name>ATP</name>
        <dbReference type="ChEBI" id="CHEBI:30616"/>
    </ligand>
</feature>
<dbReference type="NCBIfam" id="NF003555">
    <property type="entry name" value="PRK05218.1"/>
    <property type="match status" value="1"/>
</dbReference>
<dbReference type="GO" id="GO:0051082">
    <property type="term" value="F:unfolded protein binding"/>
    <property type="evidence" value="ECO:0007669"/>
    <property type="project" value="InterPro"/>
</dbReference>
<dbReference type="InterPro" id="IPR001404">
    <property type="entry name" value="Hsp90_fam"/>
</dbReference>
<keyword evidence="3 5" id="KW-0067">ATP-binding</keyword>
<name>A0A5J4Z931_PORPP</name>
<evidence type="ECO:0000256" key="2">
    <source>
        <dbReference type="ARBA" id="ARBA00022741"/>
    </source>
</evidence>
<dbReference type="FunFam" id="3.30.565.10:FF:000005">
    <property type="entry name" value="Heat shock protein 90"/>
    <property type="match status" value="1"/>
</dbReference>
<dbReference type="InterPro" id="IPR020568">
    <property type="entry name" value="Ribosomal_Su5_D2-typ_SF"/>
</dbReference>
<comment type="caution">
    <text evidence="7">The sequence shown here is derived from an EMBL/GenBank/DDBJ whole genome shotgun (WGS) entry which is preliminary data.</text>
</comment>
<dbReference type="PROSITE" id="PS51257">
    <property type="entry name" value="PROKAR_LIPOPROTEIN"/>
    <property type="match status" value="1"/>
</dbReference>
<evidence type="ECO:0000313" key="8">
    <source>
        <dbReference type="Proteomes" id="UP000324585"/>
    </source>
</evidence>
<dbReference type="SUPFAM" id="SSF55874">
    <property type="entry name" value="ATPase domain of HSP90 chaperone/DNA topoisomerase II/histidine kinase"/>
    <property type="match status" value="1"/>
</dbReference>
<sequence>MVWRKMCRPSRAAKIGVGRMRGSVFCAALAIACVWLAATASQRMNVLASTEGSHEVSDQETTFQFEAEVSRLMDIIVHSLYSNRDVFLRELISNAADALDKIRMLQLTNADARKVDETQEDLKIKITVDPERKVLEIADTGLGMTKEELVANLGAVAKSGTAAFLEQMQIGADSKNLIGQFGVGFYSAFLVADTVSVVSQSYKDSTPHVWVSGAHGSYTVAPTDQTVFGSEEPEAKLERGTRIMLSLKDDAMHYLDVEMIKSLVKKYSQFVSFPIYLYVSEKVTDSEKTQELEQDKIASGILDEGDDDEEEIIVKEEQLADDGITIVHKWVKLNEQRPIWTRNPSELSKEDYSEFYQALSGRFDEPLHYAHFSAEGEVNFKALLFIPSTNPYKQIKEGEVLEGFKLYLRRVLIKDTFQGTMFPTWLRFIVGLVDSDDLPINVSREMLQQSKLLELIRRKLVRKAMDMFRELMVEDQEARARAIEDGLDAPEEPTRYMLFYKQYSKLLKLGVLEDEGNRPRLAKLLRFRTSRTNPEQPEDVISLAEYIDRVKNEQEYIYFHAGETLEHVSSSPFVEKLLELGYEVLYLTDPMDESVLQYLGDFEGMKFMAVSKDNFKFAPADQKEQKRLIKSAKAAYAPLKDFIMNHMSEIVSKVKLSARLSTSPAVVTAVEYGYSPHFEMLTRAQMQADSGDDFITSMMPKQKVLEINPYHPLILHVLDLVLDDPESKEALTLLQSIYDTGLVQSGYYVRDSAKVGSRMNALLAQRLGVQLETPITHEDVKVRLQSDASDSRAASSDPVHDEL</sequence>
<evidence type="ECO:0000256" key="3">
    <source>
        <dbReference type="ARBA" id="ARBA00022840"/>
    </source>
</evidence>
<dbReference type="Proteomes" id="UP000324585">
    <property type="component" value="Unassembled WGS sequence"/>
</dbReference>
<evidence type="ECO:0000313" key="7">
    <source>
        <dbReference type="EMBL" id="KAA8499167.1"/>
    </source>
</evidence>
<feature type="binding site" evidence="5">
    <location>
        <position position="139"/>
    </location>
    <ligand>
        <name>ATP</name>
        <dbReference type="ChEBI" id="CHEBI:30616"/>
    </ligand>
</feature>
<feature type="binding site" evidence="5">
    <location>
        <position position="444"/>
    </location>
    <ligand>
        <name>ATP</name>
        <dbReference type="ChEBI" id="CHEBI:30616"/>
    </ligand>
</feature>
<feature type="binding site" evidence="5">
    <location>
        <position position="158"/>
    </location>
    <ligand>
        <name>ATP</name>
        <dbReference type="ChEBI" id="CHEBI:30616"/>
    </ligand>
</feature>
<dbReference type="GO" id="GO:0016887">
    <property type="term" value="F:ATP hydrolysis activity"/>
    <property type="evidence" value="ECO:0007669"/>
    <property type="project" value="InterPro"/>
</dbReference>
<evidence type="ECO:0000256" key="4">
    <source>
        <dbReference type="ARBA" id="ARBA00023186"/>
    </source>
</evidence>
<protein>
    <submittedName>
        <fullName evidence="7">Endoplasmin-like</fullName>
    </submittedName>
</protein>
<gene>
    <name evidence="7" type="ORF">FVE85_6752</name>
</gene>
<feature type="binding site" evidence="5">
    <location>
        <position position="90"/>
    </location>
    <ligand>
        <name>ATP</name>
        <dbReference type="ChEBI" id="CHEBI:30616"/>
    </ligand>
</feature>
<evidence type="ECO:0000256" key="6">
    <source>
        <dbReference type="SAM" id="MobiDB-lite"/>
    </source>
</evidence>
<feature type="binding site" evidence="5">
    <location>
        <begin position="180"/>
        <end position="185"/>
    </location>
    <ligand>
        <name>ATP</name>
        <dbReference type="ChEBI" id="CHEBI:30616"/>
    </ligand>
</feature>
<dbReference type="Gene3D" id="3.30.565.10">
    <property type="entry name" value="Histidine kinase-like ATPase, C-terminal domain"/>
    <property type="match status" value="1"/>
</dbReference>
<dbReference type="OMA" id="TPMEEQG"/>
<dbReference type="PIRSF" id="PIRSF002583">
    <property type="entry name" value="Hsp90"/>
    <property type="match status" value="1"/>
</dbReference>
<dbReference type="GO" id="GO:0005524">
    <property type="term" value="F:ATP binding"/>
    <property type="evidence" value="ECO:0007669"/>
    <property type="project" value="UniProtKB-KW"/>
</dbReference>
<dbReference type="AlphaFoldDB" id="A0A5J4Z931"/>
<proteinExistence type="inferred from homology"/>
<dbReference type="OrthoDB" id="2037at2759"/>
<dbReference type="PANTHER" id="PTHR11528">
    <property type="entry name" value="HEAT SHOCK PROTEIN 90 FAMILY MEMBER"/>
    <property type="match status" value="1"/>
</dbReference>
<dbReference type="InterPro" id="IPR019805">
    <property type="entry name" value="Heat_shock_protein_90_CS"/>
</dbReference>
<feature type="region of interest" description="Disordered" evidence="6">
    <location>
        <begin position="783"/>
        <end position="803"/>
    </location>
</feature>
<feature type="binding site" evidence="5">
    <location>
        <position position="144"/>
    </location>
    <ligand>
        <name>ATP</name>
        <dbReference type="ChEBI" id="CHEBI:30616"/>
    </ligand>
</feature>
<evidence type="ECO:0000256" key="1">
    <source>
        <dbReference type="ARBA" id="ARBA00008239"/>
    </source>
</evidence>
<dbReference type="GO" id="GO:0140662">
    <property type="term" value="F:ATP-dependent protein folding chaperone"/>
    <property type="evidence" value="ECO:0007669"/>
    <property type="project" value="InterPro"/>
</dbReference>
<dbReference type="Gene3D" id="3.30.230.80">
    <property type="match status" value="1"/>
</dbReference>
<keyword evidence="4" id="KW-0143">Chaperone</keyword>
<dbReference type="InterPro" id="IPR036890">
    <property type="entry name" value="HATPase_C_sf"/>
</dbReference>
<feature type="binding site" evidence="5">
    <location>
        <position position="241"/>
    </location>
    <ligand>
        <name>ATP</name>
        <dbReference type="ChEBI" id="CHEBI:30616"/>
    </ligand>
</feature>
<feature type="compositionally biased region" description="Low complexity" evidence="6">
    <location>
        <begin position="786"/>
        <end position="797"/>
    </location>
</feature>
<dbReference type="SUPFAM" id="SSF110942">
    <property type="entry name" value="HSP90 C-terminal domain"/>
    <property type="match status" value="1"/>
</dbReference>
<organism evidence="7 8">
    <name type="scientific">Porphyridium purpureum</name>
    <name type="common">Red alga</name>
    <name type="synonym">Porphyridium cruentum</name>
    <dbReference type="NCBI Taxonomy" id="35688"/>
    <lineage>
        <taxon>Eukaryota</taxon>
        <taxon>Rhodophyta</taxon>
        <taxon>Bangiophyceae</taxon>
        <taxon>Porphyridiales</taxon>
        <taxon>Porphyridiaceae</taxon>
        <taxon>Porphyridium</taxon>
    </lineage>
</organism>